<dbReference type="AlphaFoldDB" id="A0AAJ4RB55"/>
<evidence type="ECO:0000313" key="1">
    <source>
        <dbReference type="EMBL" id="QCI28744.1"/>
    </source>
</evidence>
<dbReference type="RefSeq" id="WP_123353377.1">
    <property type="nucleotide sequence ID" value="NZ_CP027432.2"/>
</dbReference>
<sequence length="123" mass="13960">MKKRIENYIEKAIKLIEEDLSNKKIESLSSAFNGYISSFGAALIQSDLKIAVALFENKKSSKKADSTYLMNLILRLIDENAEEDMLLKYIINSDENEKALKNKIKDAAIAVKLAIRTFDLKDE</sequence>
<dbReference type="Proteomes" id="UP000298805">
    <property type="component" value="Chromosome"/>
</dbReference>
<reference evidence="1" key="3">
    <citation type="submission" date="2019-06" db="EMBL/GenBank/DDBJ databases">
        <title>A comparative analysis of the Nautiliaceae.</title>
        <authorList>
            <person name="Grosche A."/>
            <person name="Smedile F."/>
            <person name="Vetriani C."/>
        </authorList>
    </citation>
    <scope>NUCLEOTIDE SEQUENCE</scope>
    <source>
        <strain evidence="1">TB6</strain>
    </source>
</reference>
<gene>
    <name evidence="1" type="ORF">C6V80_07130</name>
    <name evidence="2" type="ORF">EDC58_2008</name>
</gene>
<accession>A0AAJ4RB55</accession>
<organism evidence="2 3">
    <name type="scientific">Caminibacter pacificus</name>
    <dbReference type="NCBI Taxonomy" id="1424653"/>
    <lineage>
        <taxon>Bacteria</taxon>
        <taxon>Pseudomonadati</taxon>
        <taxon>Campylobacterota</taxon>
        <taxon>Epsilonproteobacteria</taxon>
        <taxon>Nautiliales</taxon>
        <taxon>Nautiliaceae</taxon>
        <taxon>Caminibacter</taxon>
    </lineage>
</organism>
<proteinExistence type="predicted"/>
<dbReference type="EMBL" id="CP027432">
    <property type="protein sequence ID" value="QCI28744.1"/>
    <property type="molecule type" value="Genomic_DNA"/>
</dbReference>
<name>A0AAJ4RB55_9BACT</name>
<keyword evidence="4" id="KW-1185">Reference proteome</keyword>
<dbReference type="EMBL" id="RJVK01000007">
    <property type="protein sequence ID" value="ROR37191.1"/>
    <property type="molecule type" value="Genomic_DNA"/>
</dbReference>
<reference evidence="4" key="1">
    <citation type="submission" date="2018-03" db="EMBL/GenBank/DDBJ databases">
        <title>A comparative analysis of the Nautiliaceae.</title>
        <authorList>
            <person name="Grosche A."/>
            <person name="Smedile F."/>
            <person name="Vetriani C."/>
        </authorList>
    </citation>
    <scope>NUCLEOTIDE SEQUENCE [LARGE SCALE GENOMIC DNA]</scope>
    <source>
        <strain evidence="4">TB6</strain>
    </source>
</reference>
<evidence type="ECO:0000313" key="3">
    <source>
        <dbReference type="Proteomes" id="UP000272781"/>
    </source>
</evidence>
<evidence type="ECO:0000313" key="2">
    <source>
        <dbReference type="EMBL" id="ROR37191.1"/>
    </source>
</evidence>
<protein>
    <submittedName>
        <fullName evidence="2">CRISPR-associated protein Cmr5</fullName>
    </submittedName>
</protein>
<evidence type="ECO:0000313" key="4">
    <source>
        <dbReference type="Proteomes" id="UP000298805"/>
    </source>
</evidence>
<reference evidence="2 3" key="2">
    <citation type="submission" date="2018-11" db="EMBL/GenBank/DDBJ databases">
        <title>Genomic Encyclopedia of Type Strains, Phase IV (KMG-IV): sequencing the most valuable type-strain genomes for metagenomic binning, comparative biology and taxonomic classification.</title>
        <authorList>
            <person name="Goeker M."/>
        </authorList>
    </citation>
    <scope>NUCLEOTIDE SEQUENCE [LARGE SCALE GENOMIC DNA]</scope>
    <source>
        <strain evidence="2 3">DSM 27783</strain>
    </source>
</reference>
<dbReference type="Proteomes" id="UP000272781">
    <property type="component" value="Unassembled WGS sequence"/>
</dbReference>